<evidence type="ECO:0000313" key="7">
    <source>
        <dbReference type="EMBL" id="CAG8733834.1"/>
    </source>
</evidence>
<evidence type="ECO:0000313" key="8">
    <source>
        <dbReference type="Proteomes" id="UP000789508"/>
    </source>
</evidence>
<feature type="region of interest" description="Disordered" evidence="5">
    <location>
        <begin position="278"/>
        <end position="365"/>
    </location>
</feature>
<dbReference type="Proteomes" id="UP000789508">
    <property type="component" value="Unassembled WGS sequence"/>
</dbReference>
<comment type="caution">
    <text evidence="7">The sequence shown here is derived from an EMBL/GenBank/DDBJ whole genome shotgun (WGS) entry which is preliminary data.</text>
</comment>
<dbReference type="PANTHER" id="PTHR28293">
    <property type="entry name" value="NUCLEAR RIM PROTEIN 1"/>
    <property type="match status" value="1"/>
</dbReference>
<keyword evidence="8" id="KW-1185">Reference proteome</keyword>
<keyword evidence="3 6" id="KW-1133">Transmembrane helix</keyword>
<evidence type="ECO:0000256" key="2">
    <source>
        <dbReference type="ARBA" id="ARBA00022692"/>
    </source>
</evidence>
<evidence type="ECO:0000256" key="6">
    <source>
        <dbReference type="SAM" id="Phobius"/>
    </source>
</evidence>
<dbReference type="PANTHER" id="PTHR28293:SF1">
    <property type="entry name" value="NUCLEAR RIM PROTEIN 1"/>
    <property type="match status" value="1"/>
</dbReference>
<evidence type="ECO:0000256" key="5">
    <source>
        <dbReference type="SAM" id="MobiDB-lite"/>
    </source>
</evidence>
<feature type="compositionally biased region" description="Low complexity" evidence="5">
    <location>
        <begin position="327"/>
        <end position="350"/>
    </location>
</feature>
<feature type="compositionally biased region" description="Polar residues" evidence="5">
    <location>
        <begin position="278"/>
        <end position="291"/>
    </location>
</feature>
<feature type="compositionally biased region" description="Polar residues" evidence="5">
    <location>
        <begin position="300"/>
        <end position="322"/>
    </location>
</feature>
<evidence type="ECO:0000256" key="3">
    <source>
        <dbReference type="ARBA" id="ARBA00022989"/>
    </source>
</evidence>
<evidence type="ECO:0000256" key="1">
    <source>
        <dbReference type="ARBA" id="ARBA00004127"/>
    </source>
</evidence>
<dbReference type="AlphaFoldDB" id="A0A9N9IFQ5"/>
<comment type="subcellular location">
    <subcellularLocation>
        <location evidence="1">Endomembrane system</location>
        <topology evidence="1">Multi-pass membrane protein</topology>
    </subcellularLocation>
</comment>
<dbReference type="GO" id="GO:0012505">
    <property type="term" value="C:endomembrane system"/>
    <property type="evidence" value="ECO:0007669"/>
    <property type="project" value="UniProtKB-SubCell"/>
</dbReference>
<keyword evidence="4 6" id="KW-0472">Membrane</keyword>
<gene>
    <name evidence="7" type="ORF">ALEPTO_LOCUS12717</name>
</gene>
<protein>
    <submittedName>
        <fullName evidence="7">298_t:CDS:1</fullName>
    </submittedName>
</protein>
<dbReference type="EMBL" id="CAJVPS010031768">
    <property type="protein sequence ID" value="CAG8733834.1"/>
    <property type="molecule type" value="Genomic_DNA"/>
</dbReference>
<feature type="transmembrane region" description="Helical" evidence="6">
    <location>
        <begin position="87"/>
        <end position="104"/>
    </location>
</feature>
<feature type="non-terminal residue" evidence="7">
    <location>
        <position position="426"/>
    </location>
</feature>
<dbReference type="GO" id="GO:0007096">
    <property type="term" value="P:regulation of exit from mitosis"/>
    <property type="evidence" value="ECO:0007669"/>
    <property type="project" value="TreeGrafter"/>
</dbReference>
<dbReference type="Pfam" id="PF10332">
    <property type="entry name" value="DUF2418"/>
    <property type="match status" value="1"/>
</dbReference>
<feature type="transmembrane region" description="Helical" evidence="6">
    <location>
        <begin position="48"/>
        <end position="67"/>
    </location>
</feature>
<evidence type="ECO:0000256" key="4">
    <source>
        <dbReference type="ARBA" id="ARBA00023136"/>
    </source>
</evidence>
<feature type="transmembrane region" description="Helical" evidence="6">
    <location>
        <begin position="199"/>
        <end position="217"/>
    </location>
</feature>
<dbReference type="GO" id="GO:0043007">
    <property type="term" value="P:maintenance of rDNA"/>
    <property type="evidence" value="ECO:0007669"/>
    <property type="project" value="TreeGrafter"/>
</dbReference>
<dbReference type="InterPro" id="IPR018819">
    <property type="entry name" value="Nur1/Mug154"/>
</dbReference>
<feature type="non-terminal residue" evidence="7">
    <location>
        <position position="1"/>
    </location>
</feature>
<proteinExistence type="predicted"/>
<organism evidence="7 8">
    <name type="scientific">Ambispora leptoticha</name>
    <dbReference type="NCBI Taxonomy" id="144679"/>
    <lineage>
        <taxon>Eukaryota</taxon>
        <taxon>Fungi</taxon>
        <taxon>Fungi incertae sedis</taxon>
        <taxon>Mucoromycota</taxon>
        <taxon>Glomeromycotina</taxon>
        <taxon>Glomeromycetes</taxon>
        <taxon>Archaeosporales</taxon>
        <taxon>Ambisporaceae</taxon>
        <taxon>Ambispora</taxon>
    </lineage>
</organism>
<accession>A0A9N9IFQ5</accession>
<reference evidence="7" key="1">
    <citation type="submission" date="2021-06" db="EMBL/GenBank/DDBJ databases">
        <authorList>
            <person name="Kallberg Y."/>
            <person name="Tangrot J."/>
            <person name="Rosling A."/>
        </authorList>
    </citation>
    <scope>NUCLEOTIDE SEQUENCE</scope>
    <source>
        <strain evidence="7">FL130A</strain>
    </source>
</reference>
<name>A0A9N9IFQ5_9GLOM</name>
<sequence length="426" mass="49586">LPTNIKEMSRRIVRKEEPFLARFKENPEDIWMTATDNAHKIWNVMYRYLGWILWRLFYIFIVLHKALTIQRFADDEYKIPSVSWKEIAILLGSLYLTWNCFMRYKDYQFFSRPDFEGPPSNTSHFHLADRVAEGPPGWAETGIGRLLYPIYAVFFTRPETSDQIWVMRTWEPRRYFLRSFCWFSPAQLIMYHIMTPGKAIYMSAAILTTAFFLRKLVDMFDAMLQDKQVIYGQMLAEYNENFIAPRVFVPKISHEVQTRGGFWDKLTEIKLNSKESISHQPIHVQSDSRYNSSKDYHQQPIPQLNSFGGNSRQSRSSHNNFTESRHTSSSSQNSTRRNNAASSSSYSARNHPIPKQHNTRSSAHEATLSTPITFSSSITTSSNITAPQYECPADKPSPYKTKDNIFQYGYGPISDYVEDWPAKNTS</sequence>
<keyword evidence="2 6" id="KW-0812">Transmembrane</keyword>
<dbReference type="OrthoDB" id="3363151at2759"/>